<evidence type="ECO:0000313" key="2">
    <source>
        <dbReference type="Proteomes" id="UP000595917"/>
    </source>
</evidence>
<dbReference type="InterPro" id="IPR011989">
    <property type="entry name" value="ARM-like"/>
</dbReference>
<dbReference type="Proteomes" id="UP000595917">
    <property type="component" value="Chromosome"/>
</dbReference>
<dbReference type="InterPro" id="IPR016024">
    <property type="entry name" value="ARM-type_fold"/>
</dbReference>
<dbReference type="RefSeq" id="WP_215625145.1">
    <property type="nucleotide sequence ID" value="NZ_CP067089.2"/>
</dbReference>
<protein>
    <recommendedName>
        <fullName evidence="3">HEAT repeat domain-containing protein</fullName>
    </recommendedName>
</protein>
<proteinExistence type="predicted"/>
<dbReference type="EMBL" id="CP067089">
    <property type="protein sequence ID" value="QQO07839.1"/>
    <property type="molecule type" value="Genomic_DNA"/>
</dbReference>
<keyword evidence="2" id="KW-1185">Reference proteome</keyword>
<evidence type="ECO:0000313" key="1">
    <source>
        <dbReference type="EMBL" id="QQO07839.1"/>
    </source>
</evidence>
<dbReference type="AlphaFoldDB" id="A0A7T7XK14"/>
<name>A0A7T7XK14_9SPIR</name>
<evidence type="ECO:0008006" key="3">
    <source>
        <dbReference type="Google" id="ProtNLM"/>
    </source>
</evidence>
<organism evidence="1 2">
    <name type="scientific">Breznakiella homolactica</name>
    <dbReference type="NCBI Taxonomy" id="2798577"/>
    <lineage>
        <taxon>Bacteria</taxon>
        <taxon>Pseudomonadati</taxon>
        <taxon>Spirochaetota</taxon>
        <taxon>Spirochaetia</taxon>
        <taxon>Spirochaetales</taxon>
        <taxon>Breznakiellaceae</taxon>
        <taxon>Breznakiella</taxon>
    </lineage>
</organism>
<sequence>MDIAALLGNDSLKSLEKRGRLIQALTDRTVAVQDIIALDLKDRETGIVLEAMEAVSGTDPGLAGPEWLAWAEPFISSPSNSLKREASRIAGNLAACFPDKLEGAVKRLLENTGNDKTVVRWGSAYALGRIVQIPRYAGGELFTTVQELARSEENQGVKKQYLAGLKKAEKLRK</sequence>
<dbReference type="SUPFAM" id="SSF48371">
    <property type="entry name" value="ARM repeat"/>
    <property type="match status" value="1"/>
</dbReference>
<accession>A0A7T7XK14</accession>
<gene>
    <name evidence="1" type="ORF">JFL75_12915</name>
</gene>
<dbReference type="KEGG" id="bhc:JFL75_12915"/>
<reference evidence="1" key="1">
    <citation type="submission" date="2021-01" db="EMBL/GenBank/DDBJ databases">
        <title>Description of Breznakiella homolactica.</title>
        <authorList>
            <person name="Song Y."/>
            <person name="Brune A."/>
        </authorList>
    </citation>
    <scope>NUCLEOTIDE SEQUENCE</scope>
    <source>
        <strain evidence="1">RmG30</strain>
    </source>
</reference>
<dbReference type="Gene3D" id="1.25.10.10">
    <property type="entry name" value="Leucine-rich Repeat Variant"/>
    <property type="match status" value="1"/>
</dbReference>